<dbReference type="GO" id="GO:0003677">
    <property type="term" value="F:DNA binding"/>
    <property type="evidence" value="ECO:0007669"/>
    <property type="project" value="InterPro"/>
</dbReference>
<dbReference type="InterPro" id="IPR014001">
    <property type="entry name" value="Helicase_ATP-bd"/>
</dbReference>
<dbReference type="SUPFAM" id="SSF52540">
    <property type="entry name" value="P-loop containing nucleoside triphosphate hydrolases"/>
    <property type="match status" value="2"/>
</dbReference>
<dbReference type="GO" id="GO:0016787">
    <property type="term" value="F:hydrolase activity"/>
    <property type="evidence" value="ECO:0007669"/>
    <property type="project" value="InterPro"/>
</dbReference>
<protein>
    <recommendedName>
        <fullName evidence="2">Helicase ATP-binding domain-containing protein</fullName>
    </recommendedName>
</protein>
<evidence type="ECO:0000259" key="2">
    <source>
        <dbReference type="SMART" id="SM00487"/>
    </source>
</evidence>
<name>A0A6C0BDF4_9ZZZZ</name>
<accession>A0A6C0BDF4</accession>
<dbReference type="InterPro" id="IPR027417">
    <property type="entry name" value="P-loop_NTPase"/>
</dbReference>
<dbReference type="GO" id="GO:0005524">
    <property type="term" value="F:ATP binding"/>
    <property type="evidence" value="ECO:0007669"/>
    <property type="project" value="InterPro"/>
</dbReference>
<dbReference type="Pfam" id="PF04851">
    <property type="entry name" value="ResIII"/>
    <property type="match status" value="1"/>
</dbReference>
<proteinExistence type="predicted"/>
<dbReference type="EMBL" id="MN739111">
    <property type="protein sequence ID" value="QHS89518.1"/>
    <property type="molecule type" value="Genomic_DNA"/>
</dbReference>
<reference evidence="3" key="1">
    <citation type="journal article" date="2020" name="Nature">
        <title>Giant virus diversity and host interactions through global metagenomics.</title>
        <authorList>
            <person name="Schulz F."/>
            <person name="Roux S."/>
            <person name="Paez-Espino D."/>
            <person name="Jungbluth S."/>
            <person name="Walsh D.A."/>
            <person name="Denef V.J."/>
            <person name="McMahon K.D."/>
            <person name="Konstantinidis K.T."/>
            <person name="Eloe-Fadrosh E.A."/>
            <person name="Kyrpides N.C."/>
            <person name="Woyke T."/>
        </authorList>
    </citation>
    <scope>NUCLEOTIDE SEQUENCE</scope>
    <source>
        <strain evidence="3">GVMAG-M-3300010158-60</strain>
    </source>
</reference>
<sequence length="1311" mass="147645">MEQYADSEFRILWDTENDSEKRDALYKYLTEYHDPPLFPGSSLRTQRGGGDYSQLEGQEFSDTLEKEFGFYPSIEDPRFHEKLFHKLEFAENKQLSVKELQLKGDALCNPTQEFELSPVQRFVSRFLSARSPYQSALLYHGVGVGKTCAGISIAESYLNVFPNKKVIIVAPPNIQPNFKRTIFDIESVKMPEDENAPNTMTGCTGDFYLKLTGSEFEKEKTVIQSRVREAISARYEFMGYIQFHRYIESVKKRNPSNMDKELRLEFSGRLLIIDEAHNLRDVPGETADDNLDSAGGDEEVGDAAAGKRLTPSLTDLLRVVYGMKLVLLTATPMYNNYKEIIFILNLLLRNDKRLELKETDVFTPSGTFAPGGKEKLGRAAAAYVSFMRGENPLSFPIRLMPSAGIPKVEAWPDFAPNNAEIDTARTMTMMENLPLVPVQFEGDSLESFINISTEAARRSGVAVSSIDTMVQSGNWLYPSDQEDQLRIRDIGFDSVFRESAQGGSVQYSSTRGPPTWLLAANLGAASPKAKFIIENIEGADGVIFVYSRFIKSGALPFALALEANGYTPYGRDTPFLRDGVQDPAGRQCALCSSREKGHKSSIHKFTPAKYILLTGKGSLSPNNAAMVAASRQNGNIEGGIVKVIIGSQVASEGIDLKFVREIYVFDSWFHLNKMEQVLGRGVRTCSHALLDKEKRNTTIYLLVNTFPEDEQRETADLYMYRTAMSKAKQIGYVTRTLKEYALDCNLNINAILIPEGELKDQVHIDAQGETRPPVPIYDRPFTAICDWIEGCDYTCANPVDIETEGADTSTYDEFSAKQHEAALRRAIRKIFERADEPMFTLAQIEQEMKSAIPTSALSILLSDIVGNSTFRIIRRDKVGYIINRNGYYLFQPESLIDDNIPLALRVQNFPVKQDVIEPVSVKVKREQEVVKDIWSAFVMWAGAIREGSYVSTLPPSLPGSIQKALKERYSDPKEYVKEKEHVSGILWLYSFMKNNELWRSKLADVLLHLVWDEMLRLSEQLELLKDPLVKQVANEQIREKGERGIYRYIDSQSGALRYICSPTGTPCEVSVTKLFETDPTDSLYSLQANLNTTGPTYGFLVPNLKTGFLIFKTTEDPAAPGKVPPKGGVCEIVTQISYHKTFLNSIGNYLEKAALPRFGLSLPILYQAFWSSDEEEEQEGIKGSKIEFKFKLPEIHSEEVVRGEIVKVFQPFGKILTLQAKGVKKATVSTKWIIEYSRPEEARAAYDKLFVLPEIKNAFYACSLKNFVLRWMDLMGVGGRRWFFRPVAAYKSKHQVLADKPKKVRGKKVVA</sequence>
<dbReference type="SMART" id="SM00487">
    <property type="entry name" value="DEXDc"/>
    <property type="match status" value="1"/>
</dbReference>
<organism evidence="3">
    <name type="scientific">viral metagenome</name>
    <dbReference type="NCBI Taxonomy" id="1070528"/>
    <lineage>
        <taxon>unclassified sequences</taxon>
        <taxon>metagenomes</taxon>
        <taxon>organismal metagenomes</taxon>
    </lineage>
</organism>
<dbReference type="Gene3D" id="3.40.50.300">
    <property type="entry name" value="P-loop containing nucleotide triphosphate hydrolases"/>
    <property type="match status" value="2"/>
</dbReference>
<evidence type="ECO:0000256" key="1">
    <source>
        <dbReference type="SAM" id="MobiDB-lite"/>
    </source>
</evidence>
<dbReference type="InterPro" id="IPR006935">
    <property type="entry name" value="Helicase/UvrB_N"/>
</dbReference>
<feature type="region of interest" description="Disordered" evidence="1">
    <location>
        <begin position="283"/>
        <end position="303"/>
    </location>
</feature>
<feature type="compositionally biased region" description="Acidic residues" evidence="1">
    <location>
        <begin position="286"/>
        <end position="301"/>
    </location>
</feature>
<feature type="domain" description="Helicase ATP-binding" evidence="2">
    <location>
        <begin position="112"/>
        <end position="362"/>
    </location>
</feature>
<evidence type="ECO:0000313" key="3">
    <source>
        <dbReference type="EMBL" id="QHS89518.1"/>
    </source>
</evidence>